<proteinExistence type="inferred from homology"/>
<keyword evidence="2" id="KW-0677">Repeat</keyword>
<evidence type="ECO:0000313" key="11">
    <source>
        <dbReference type="EMBL" id="RVT71185.1"/>
    </source>
</evidence>
<dbReference type="Pfam" id="PF00295">
    <property type="entry name" value="Glyco_hydro_28"/>
    <property type="match status" value="1"/>
</dbReference>
<dbReference type="InterPro" id="IPR012334">
    <property type="entry name" value="Pectin_lyas_fold"/>
</dbReference>
<gene>
    <name evidence="11" type="ORF">EOD40_17385</name>
</gene>
<dbReference type="SUPFAM" id="SSF51126">
    <property type="entry name" value="Pectin lyase-like"/>
    <property type="match status" value="1"/>
</dbReference>
<dbReference type="Proteomes" id="UP000285211">
    <property type="component" value="Unassembled WGS sequence"/>
</dbReference>
<evidence type="ECO:0000256" key="6">
    <source>
        <dbReference type="ARBA" id="ARBA00023295"/>
    </source>
</evidence>
<comment type="similarity">
    <text evidence="1 9">Belongs to the glycosyl hydrolase 28 family.</text>
</comment>
<sequence length="479" mass="53825">MKMKKIVSLLLFCSFSLGLHAQKLITFPASDSIPHNEDFTVKVRIAGGEWKDLYEYEALVDMHHVTKSSMVYFDFEGSVDFSITYNRGTVQSARIRPLSYGFQPLINGNTLTFSISKPSNLSVEVNGDIFHNLQIFTNAPETYKPNPKDKSVIYFAPGFHKIKDNVLHVPSGKTVYLAGGAVLKASIHCDSVKKVRICGRGIVYKADDGVGVNFSDQVQIEDLVFLNPNHYTVSSGQSTNLTIKNIRSFSSKGWGDGIDLFSNNNVLIDGVFMRNSDDCIAIYGHRWKFFGDCKNVTVQNATLWADVAHPILIGTHGNPEPGQAEVIENIKFNNIDILNHDEPQINYQGCMSINVSDENLARNIYFENIRVEDFEQGQLINLRVTYNKKYAKAPGRGIENVFFKNVSYNGKNANLSIIEGYSPERGIKNIVFEGLKINGTEISDRAIYKKHMQLSDFARFYEGLYVEGLVYKSLNEVTK</sequence>
<dbReference type="GO" id="GO:0004650">
    <property type="term" value="F:polygalacturonase activity"/>
    <property type="evidence" value="ECO:0007669"/>
    <property type="project" value="InterPro"/>
</dbReference>
<evidence type="ECO:0000313" key="12">
    <source>
        <dbReference type="Proteomes" id="UP000285211"/>
    </source>
</evidence>
<evidence type="ECO:0000256" key="7">
    <source>
        <dbReference type="ARBA" id="ARBA00023326"/>
    </source>
</evidence>
<evidence type="ECO:0000256" key="9">
    <source>
        <dbReference type="RuleBase" id="RU361169"/>
    </source>
</evidence>
<keyword evidence="3 9" id="KW-0378">Hydrolase</keyword>
<evidence type="ECO:0000256" key="10">
    <source>
        <dbReference type="SAM" id="SignalP"/>
    </source>
</evidence>
<dbReference type="GO" id="GO:0000272">
    <property type="term" value="P:polysaccharide catabolic process"/>
    <property type="evidence" value="ECO:0007669"/>
    <property type="project" value="UniProtKB-KW"/>
</dbReference>
<keyword evidence="4" id="KW-0325">Glycoprotein</keyword>
<evidence type="ECO:0000256" key="3">
    <source>
        <dbReference type="ARBA" id="ARBA00022801"/>
    </source>
</evidence>
<dbReference type="AlphaFoldDB" id="A0A3S2V099"/>
<dbReference type="Gene3D" id="2.160.20.10">
    <property type="entry name" value="Single-stranded right-handed beta-helix, Pectin lyase-like"/>
    <property type="match status" value="1"/>
</dbReference>
<dbReference type="OrthoDB" id="9795222at2"/>
<keyword evidence="5" id="KW-0119">Carbohydrate metabolism</keyword>
<evidence type="ECO:0000256" key="8">
    <source>
        <dbReference type="ARBA" id="ARBA00037278"/>
    </source>
</evidence>
<evidence type="ECO:0000256" key="5">
    <source>
        <dbReference type="ARBA" id="ARBA00023277"/>
    </source>
</evidence>
<keyword evidence="10" id="KW-0732">Signal</keyword>
<reference evidence="11 12" key="1">
    <citation type="submission" date="2019-01" db="EMBL/GenBank/DDBJ databases">
        <authorList>
            <person name="Chen W.-M."/>
        </authorList>
    </citation>
    <scope>NUCLEOTIDE SEQUENCE [LARGE SCALE GENOMIC DNA]</scope>
    <source>
        <strain evidence="11 12">BBQ-12</strain>
    </source>
</reference>
<organism evidence="11 12">
    <name type="scientific">Flavobacterium sufflavum</name>
    <dbReference type="NCBI Taxonomy" id="1921138"/>
    <lineage>
        <taxon>Bacteria</taxon>
        <taxon>Pseudomonadati</taxon>
        <taxon>Bacteroidota</taxon>
        <taxon>Flavobacteriia</taxon>
        <taxon>Flavobacteriales</taxon>
        <taxon>Flavobacteriaceae</taxon>
        <taxon>Flavobacterium</taxon>
    </lineage>
</organism>
<evidence type="ECO:0000256" key="1">
    <source>
        <dbReference type="ARBA" id="ARBA00008834"/>
    </source>
</evidence>
<dbReference type="PANTHER" id="PTHR31736:SF9">
    <property type="entry name" value="ENDO-XYLOGALACTURONAN HYDROLASE A-RELATED"/>
    <property type="match status" value="1"/>
</dbReference>
<keyword evidence="7" id="KW-0624">Polysaccharide degradation</keyword>
<name>A0A3S2V099_9FLAO</name>
<dbReference type="InterPro" id="IPR011050">
    <property type="entry name" value="Pectin_lyase_fold/virulence"/>
</dbReference>
<comment type="function">
    <text evidence="8">Pectinolytic enzyme involved in the degradation of xylogalacturonan (xga), a galacturonan backbone heavily substituted with xylose, and which is one important component of the hairy regions of pectin. Activity requires a galacturonic acid backbone substituted with xylose.</text>
</comment>
<evidence type="ECO:0000256" key="4">
    <source>
        <dbReference type="ARBA" id="ARBA00023180"/>
    </source>
</evidence>
<dbReference type="InterPro" id="IPR000743">
    <property type="entry name" value="Glyco_hydro_28"/>
</dbReference>
<dbReference type="EMBL" id="SACJ01000017">
    <property type="protein sequence ID" value="RVT71185.1"/>
    <property type="molecule type" value="Genomic_DNA"/>
</dbReference>
<feature type="chain" id="PRO_5018782464" description="Endo-polygalacturonase" evidence="10">
    <location>
        <begin position="22"/>
        <end position="479"/>
    </location>
</feature>
<comment type="caution">
    <text evidence="11">The sequence shown here is derived from an EMBL/GenBank/DDBJ whole genome shotgun (WGS) entry which is preliminary data.</text>
</comment>
<protein>
    <recommendedName>
        <fullName evidence="13">Endo-polygalacturonase</fullName>
    </recommendedName>
</protein>
<evidence type="ECO:0008006" key="13">
    <source>
        <dbReference type="Google" id="ProtNLM"/>
    </source>
</evidence>
<evidence type="ECO:0000256" key="2">
    <source>
        <dbReference type="ARBA" id="ARBA00022737"/>
    </source>
</evidence>
<dbReference type="PANTHER" id="PTHR31736">
    <property type="match status" value="1"/>
</dbReference>
<keyword evidence="12" id="KW-1185">Reference proteome</keyword>
<accession>A0A3S2V099</accession>
<keyword evidence="6 9" id="KW-0326">Glycosidase</keyword>
<feature type="signal peptide" evidence="10">
    <location>
        <begin position="1"/>
        <end position="21"/>
    </location>
</feature>